<evidence type="ECO:0000256" key="1">
    <source>
        <dbReference type="ARBA" id="ARBA00023125"/>
    </source>
</evidence>
<organism evidence="3 4">
    <name type="scientific">Succiniclasticum ruminis</name>
    <dbReference type="NCBI Taxonomy" id="40841"/>
    <lineage>
        <taxon>Bacteria</taxon>
        <taxon>Bacillati</taxon>
        <taxon>Bacillota</taxon>
        <taxon>Negativicutes</taxon>
        <taxon>Acidaminococcales</taxon>
        <taxon>Acidaminococcaceae</taxon>
        <taxon>Succiniclasticum</taxon>
    </lineage>
</organism>
<dbReference type="AlphaFoldDB" id="A0A1G6LUR8"/>
<evidence type="ECO:0000259" key="2">
    <source>
        <dbReference type="PROSITE" id="PS50937"/>
    </source>
</evidence>
<dbReference type="CDD" id="cd01109">
    <property type="entry name" value="HTH_YyaN"/>
    <property type="match status" value="1"/>
</dbReference>
<reference evidence="4" key="1">
    <citation type="submission" date="2016-10" db="EMBL/GenBank/DDBJ databases">
        <authorList>
            <person name="Varghese N."/>
            <person name="Submissions S."/>
        </authorList>
    </citation>
    <scope>NUCLEOTIDE SEQUENCE [LARGE SCALE GENOMIC DNA]</scope>
    <source>
        <strain evidence="4">DSM 11005</strain>
    </source>
</reference>
<dbReference type="InterPro" id="IPR000551">
    <property type="entry name" value="MerR-type_HTH_dom"/>
</dbReference>
<dbReference type="Pfam" id="PF13411">
    <property type="entry name" value="MerR_1"/>
    <property type="match status" value="1"/>
</dbReference>
<protein>
    <submittedName>
        <fullName evidence="3">DNA-binding transcriptional regulator, MerR family</fullName>
    </submittedName>
</protein>
<dbReference type="InterPro" id="IPR009061">
    <property type="entry name" value="DNA-bd_dom_put_sf"/>
</dbReference>
<dbReference type="SUPFAM" id="SSF46955">
    <property type="entry name" value="Putative DNA-binding domain"/>
    <property type="match status" value="1"/>
</dbReference>
<name>A0A1G6LUR8_9FIRM</name>
<dbReference type="PANTHER" id="PTHR30204:SF83">
    <property type="entry name" value="TRANSCRIPTIONAL REGULATOR, MERR FAMILY"/>
    <property type="match status" value="1"/>
</dbReference>
<keyword evidence="1 3" id="KW-0238">DNA-binding</keyword>
<dbReference type="Proteomes" id="UP000198943">
    <property type="component" value="Unassembled WGS sequence"/>
</dbReference>
<dbReference type="PROSITE" id="PS50937">
    <property type="entry name" value="HTH_MERR_2"/>
    <property type="match status" value="1"/>
</dbReference>
<evidence type="ECO:0000313" key="3">
    <source>
        <dbReference type="EMBL" id="SDC46804.1"/>
    </source>
</evidence>
<dbReference type="GO" id="GO:0003700">
    <property type="term" value="F:DNA-binding transcription factor activity"/>
    <property type="evidence" value="ECO:0007669"/>
    <property type="project" value="InterPro"/>
</dbReference>
<dbReference type="OrthoDB" id="9773308at2"/>
<dbReference type="InterPro" id="IPR047057">
    <property type="entry name" value="MerR_fam"/>
</dbReference>
<dbReference type="Gene3D" id="1.10.1660.10">
    <property type="match status" value="1"/>
</dbReference>
<evidence type="ECO:0000313" key="4">
    <source>
        <dbReference type="Proteomes" id="UP000198943"/>
    </source>
</evidence>
<keyword evidence="4" id="KW-1185">Reference proteome</keyword>
<sequence>MSYTISEAAQKTGLPPSTIRFYDKEGLLPNIKRKNGIRVFEDMDLRLMGLLTCLKNTGMPIKRIRDYVELTSKGDDTLQERYEIIKAQRQFVLDQIEQLQNYLEELDFKDWYYNKALAAGSESAINLDDYEKETGKKAPDDPNRQD</sequence>
<dbReference type="RefSeq" id="WP_093730364.1">
    <property type="nucleotide sequence ID" value="NZ_FMYW01000008.1"/>
</dbReference>
<dbReference type="SMART" id="SM00422">
    <property type="entry name" value="HTH_MERR"/>
    <property type="match status" value="1"/>
</dbReference>
<dbReference type="PANTHER" id="PTHR30204">
    <property type="entry name" value="REDOX-CYCLING DRUG-SENSING TRANSCRIPTIONAL ACTIVATOR SOXR"/>
    <property type="match status" value="1"/>
</dbReference>
<dbReference type="GO" id="GO:0003677">
    <property type="term" value="F:DNA binding"/>
    <property type="evidence" value="ECO:0007669"/>
    <property type="project" value="UniProtKB-KW"/>
</dbReference>
<accession>A0A1G6LUR8</accession>
<dbReference type="EMBL" id="FMYW01000008">
    <property type="protein sequence ID" value="SDC46804.1"/>
    <property type="molecule type" value="Genomic_DNA"/>
</dbReference>
<feature type="domain" description="HTH merR-type" evidence="2">
    <location>
        <begin position="1"/>
        <end position="70"/>
    </location>
</feature>
<gene>
    <name evidence="3" type="ORF">SAMN04487864_10833</name>
</gene>
<proteinExistence type="predicted"/>